<dbReference type="Proteomes" id="UP000694925">
    <property type="component" value="Unplaced"/>
</dbReference>
<comment type="subcellular location">
    <subcellularLocation>
        <location evidence="2">Cell membrane</location>
    </subcellularLocation>
</comment>
<dbReference type="GO" id="GO:0070006">
    <property type="term" value="F:metalloaminopeptidase activity"/>
    <property type="evidence" value="ECO:0007669"/>
    <property type="project" value="TreeGrafter"/>
</dbReference>
<evidence type="ECO:0000256" key="9">
    <source>
        <dbReference type="ARBA" id="ARBA00022833"/>
    </source>
</evidence>
<organism evidence="15 16">
    <name type="scientific">Ceratina calcarata</name>
    <dbReference type="NCBI Taxonomy" id="156304"/>
    <lineage>
        <taxon>Eukaryota</taxon>
        <taxon>Metazoa</taxon>
        <taxon>Ecdysozoa</taxon>
        <taxon>Arthropoda</taxon>
        <taxon>Hexapoda</taxon>
        <taxon>Insecta</taxon>
        <taxon>Pterygota</taxon>
        <taxon>Neoptera</taxon>
        <taxon>Endopterygota</taxon>
        <taxon>Hymenoptera</taxon>
        <taxon>Apocrita</taxon>
        <taxon>Aculeata</taxon>
        <taxon>Apoidea</taxon>
        <taxon>Anthophila</taxon>
        <taxon>Apidae</taxon>
        <taxon>Ceratina</taxon>
        <taxon>Zadontomerus</taxon>
    </lineage>
</organism>
<dbReference type="GeneID" id="108630113"/>
<evidence type="ECO:0000259" key="14">
    <source>
        <dbReference type="Pfam" id="PF11838"/>
    </source>
</evidence>
<dbReference type="Gene3D" id="1.25.50.20">
    <property type="match status" value="1"/>
</dbReference>
<evidence type="ECO:0000313" key="16">
    <source>
        <dbReference type="RefSeq" id="XP_026673602.1"/>
    </source>
</evidence>
<comment type="cofactor">
    <cofactor evidence="1">
        <name>Zn(2+)</name>
        <dbReference type="ChEBI" id="CHEBI:29105"/>
    </cofactor>
</comment>
<dbReference type="PANTHER" id="PTHR11533:SF276">
    <property type="entry name" value="GLUTAMYL AMINOPEPTIDASE"/>
    <property type="match status" value="1"/>
</dbReference>
<evidence type="ECO:0000256" key="5">
    <source>
        <dbReference type="ARBA" id="ARBA00022475"/>
    </source>
</evidence>
<evidence type="ECO:0000256" key="1">
    <source>
        <dbReference type="ARBA" id="ARBA00001947"/>
    </source>
</evidence>
<dbReference type="PANTHER" id="PTHR11533">
    <property type="entry name" value="PROTEASE M1 ZINC METALLOPROTEASE"/>
    <property type="match status" value="1"/>
</dbReference>
<evidence type="ECO:0000256" key="13">
    <source>
        <dbReference type="ARBA" id="ARBA00023180"/>
    </source>
</evidence>
<dbReference type="GO" id="GO:0043171">
    <property type="term" value="P:peptide catabolic process"/>
    <property type="evidence" value="ECO:0007669"/>
    <property type="project" value="TreeGrafter"/>
</dbReference>
<keyword evidence="9" id="KW-0862">Zinc</keyword>
<keyword evidence="10" id="KW-0482">Metalloprotease</keyword>
<evidence type="ECO:0000256" key="3">
    <source>
        <dbReference type="ARBA" id="ARBA00010136"/>
    </source>
</evidence>
<keyword evidence="4" id="KW-0031">Aminopeptidase</keyword>
<evidence type="ECO:0000256" key="7">
    <source>
        <dbReference type="ARBA" id="ARBA00022723"/>
    </source>
</evidence>
<name>A0AAJ7S938_9HYME</name>
<dbReference type="InterPro" id="IPR024571">
    <property type="entry name" value="ERAP1-like_C_dom"/>
</dbReference>
<gene>
    <name evidence="16" type="primary">LOC108630113</name>
</gene>
<evidence type="ECO:0000256" key="6">
    <source>
        <dbReference type="ARBA" id="ARBA00022670"/>
    </source>
</evidence>
<dbReference type="Pfam" id="PF11838">
    <property type="entry name" value="ERAP1_C"/>
    <property type="match status" value="1"/>
</dbReference>
<comment type="similarity">
    <text evidence="3">Belongs to the peptidase M1 family.</text>
</comment>
<evidence type="ECO:0000256" key="2">
    <source>
        <dbReference type="ARBA" id="ARBA00004236"/>
    </source>
</evidence>
<evidence type="ECO:0000313" key="15">
    <source>
        <dbReference type="Proteomes" id="UP000694925"/>
    </source>
</evidence>
<accession>A0AAJ7S938</accession>
<dbReference type="InterPro" id="IPR050344">
    <property type="entry name" value="Peptidase_M1_aminopeptidases"/>
</dbReference>
<evidence type="ECO:0000256" key="11">
    <source>
        <dbReference type="ARBA" id="ARBA00023136"/>
    </source>
</evidence>
<dbReference type="GO" id="GO:0005737">
    <property type="term" value="C:cytoplasm"/>
    <property type="evidence" value="ECO:0007669"/>
    <property type="project" value="TreeGrafter"/>
</dbReference>
<keyword evidence="15" id="KW-1185">Reference proteome</keyword>
<sequence>MIRLGSGYYRVNYDVENWELLMGELNKGNNTKIHVLNRAQMIDDALNLARADSLNYTVALNVTLYLTHEADYMPWQPAFRHLDFLRNLLRTSDKYYTFTRYVAYLTKALTKNVGYAPKRRDSDLVKMLRIKAMRWACEVGVKNCTSYAEKTYQQWLKDPEMQLDVNLKKEILCAGVRNANESAWTDTLEYITVSTPDADDRKDQLMALACSNSSDILRNYLNSTLDPDYPIDFKTAAINVVSRYPTGPQLVFDFLIKEYERIKKIPNYRTAAGDVAIAITGSITTQQQQLDMTAFLLDKKLLEWLEKAMRHTATNMLWIKKYKSTVDKWLSDNSDVFERSDNSASSMAIASFLVIFSLFITRFY</sequence>
<dbReference type="AlphaFoldDB" id="A0AAJ7S938"/>
<protein>
    <submittedName>
        <fullName evidence="16">Aminopeptidase N-like</fullName>
    </submittedName>
</protein>
<dbReference type="GO" id="GO:0006508">
    <property type="term" value="P:proteolysis"/>
    <property type="evidence" value="ECO:0007669"/>
    <property type="project" value="UniProtKB-KW"/>
</dbReference>
<dbReference type="KEGG" id="ccal:108630113"/>
<keyword evidence="7" id="KW-0479">Metal-binding</keyword>
<keyword evidence="5" id="KW-1003">Cell membrane</keyword>
<dbReference type="GO" id="GO:0005615">
    <property type="term" value="C:extracellular space"/>
    <property type="evidence" value="ECO:0007669"/>
    <property type="project" value="TreeGrafter"/>
</dbReference>
<keyword evidence="11" id="KW-0472">Membrane</keyword>
<dbReference type="RefSeq" id="XP_026673602.1">
    <property type="nucleotide sequence ID" value="XM_026817801.1"/>
</dbReference>
<dbReference type="FunFam" id="1.25.50.20:FF:000001">
    <property type="entry name" value="Aminopeptidase"/>
    <property type="match status" value="1"/>
</dbReference>
<evidence type="ECO:0000256" key="8">
    <source>
        <dbReference type="ARBA" id="ARBA00022801"/>
    </source>
</evidence>
<proteinExistence type="inferred from homology"/>
<keyword evidence="13" id="KW-0325">Glycoprotein</keyword>
<evidence type="ECO:0000256" key="4">
    <source>
        <dbReference type="ARBA" id="ARBA00022438"/>
    </source>
</evidence>
<keyword evidence="12" id="KW-1015">Disulfide bond</keyword>
<reference evidence="16" key="1">
    <citation type="submission" date="2025-08" db="UniProtKB">
        <authorList>
            <consortium name="RefSeq"/>
        </authorList>
    </citation>
    <scope>IDENTIFICATION</scope>
    <source>
        <tissue evidence="16">Whole body</tissue>
    </source>
</reference>
<dbReference type="GO" id="GO:0005886">
    <property type="term" value="C:plasma membrane"/>
    <property type="evidence" value="ECO:0007669"/>
    <property type="project" value="UniProtKB-SubCell"/>
</dbReference>
<feature type="domain" description="ERAP1-like C-terminal" evidence="14">
    <location>
        <begin position="6"/>
        <end position="300"/>
    </location>
</feature>
<keyword evidence="6" id="KW-0645">Protease</keyword>
<dbReference type="GO" id="GO:0042277">
    <property type="term" value="F:peptide binding"/>
    <property type="evidence" value="ECO:0007669"/>
    <property type="project" value="TreeGrafter"/>
</dbReference>
<keyword evidence="8" id="KW-0378">Hydrolase</keyword>
<evidence type="ECO:0000256" key="10">
    <source>
        <dbReference type="ARBA" id="ARBA00023049"/>
    </source>
</evidence>
<dbReference type="GO" id="GO:0008270">
    <property type="term" value="F:zinc ion binding"/>
    <property type="evidence" value="ECO:0007669"/>
    <property type="project" value="TreeGrafter"/>
</dbReference>
<evidence type="ECO:0000256" key="12">
    <source>
        <dbReference type="ARBA" id="ARBA00023157"/>
    </source>
</evidence>